<dbReference type="AlphaFoldDB" id="A0A427A4G8"/>
<sequence length="133" mass="13646">MDPVVTSTHPLGLSRLPLPVGGRPYGWVVPKRKSTVASCEHCPCGRVPLSRAATWPTGNPLVVVMPIGTALAGGHRFAHKRPTGTLSYRCPLLQAAWLHVAAPAGALAVGGHHAGSLTVGASPIGALAESSRP</sequence>
<dbReference type="Proteomes" id="UP000287651">
    <property type="component" value="Unassembled WGS sequence"/>
</dbReference>
<comment type="caution">
    <text evidence="1">The sequence shown here is derived from an EMBL/GenBank/DDBJ whole genome shotgun (WGS) entry which is preliminary data.</text>
</comment>
<name>A0A427A4G8_ENSVE</name>
<evidence type="ECO:0000313" key="1">
    <source>
        <dbReference type="EMBL" id="RRT71145.1"/>
    </source>
</evidence>
<evidence type="ECO:0000313" key="2">
    <source>
        <dbReference type="Proteomes" id="UP000287651"/>
    </source>
</evidence>
<reference evidence="1 2" key="1">
    <citation type="journal article" date="2014" name="Agronomy (Basel)">
        <title>A Draft Genome Sequence for Ensete ventricosum, the Drought-Tolerant Tree Against Hunger.</title>
        <authorList>
            <person name="Harrison J."/>
            <person name="Moore K.A."/>
            <person name="Paszkiewicz K."/>
            <person name="Jones T."/>
            <person name="Grant M."/>
            <person name="Ambacheew D."/>
            <person name="Muzemil S."/>
            <person name="Studholme D.J."/>
        </authorList>
    </citation>
    <scope>NUCLEOTIDE SEQUENCE [LARGE SCALE GENOMIC DNA]</scope>
</reference>
<organism evidence="1 2">
    <name type="scientific">Ensete ventricosum</name>
    <name type="common">Abyssinian banana</name>
    <name type="synonym">Musa ensete</name>
    <dbReference type="NCBI Taxonomy" id="4639"/>
    <lineage>
        <taxon>Eukaryota</taxon>
        <taxon>Viridiplantae</taxon>
        <taxon>Streptophyta</taxon>
        <taxon>Embryophyta</taxon>
        <taxon>Tracheophyta</taxon>
        <taxon>Spermatophyta</taxon>
        <taxon>Magnoliopsida</taxon>
        <taxon>Liliopsida</taxon>
        <taxon>Zingiberales</taxon>
        <taxon>Musaceae</taxon>
        <taxon>Ensete</taxon>
    </lineage>
</organism>
<dbReference type="EMBL" id="AMZH03003791">
    <property type="protein sequence ID" value="RRT71145.1"/>
    <property type="molecule type" value="Genomic_DNA"/>
</dbReference>
<proteinExistence type="predicted"/>
<accession>A0A427A4G8</accession>
<gene>
    <name evidence="1" type="ORF">B296_00008273</name>
</gene>
<protein>
    <submittedName>
        <fullName evidence="1">Uncharacterized protein</fullName>
    </submittedName>
</protein>